<dbReference type="InterPro" id="IPR035924">
    <property type="entry name" value="FlaG-like_sf"/>
</dbReference>
<keyword evidence="3" id="KW-1185">Reference proteome</keyword>
<dbReference type="Proteomes" id="UP001501352">
    <property type="component" value="Unassembled WGS sequence"/>
</dbReference>
<protein>
    <recommendedName>
        <fullName evidence="4">Flagellar protein FlaG</fullName>
    </recommendedName>
</protein>
<organism evidence="2 3">
    <name type="scientific">Brevundimonas kwangchunensis</name>
    <dbReference type="NCBI Taxonomy" id="322163"/>
    <lineage>
        <taxon>Bacteria</taxon>
        <taxon>Pseudomonadati</taxon>
        <taxon>Pseudomonadota</taxon>
        <taxon>Alphaproteobacteria</taxon>
        <taxon>Caulobacterales</taxon>
        <taxon>Caulobacteraceae</taxon>
        <taxon>Brevundimonas</taxon>
    </lineage>
</organism>
<dbReference type="RefSeq" id="WP_343794824.1">
    <property type="nucleotide sequence ID" value="NZ_BAAAGA010000010.1"/>
</dbReference>
<gene>
    <name evidence="2" type="ORF">GCM10009422_30030</name>
</gene>
<evidence type="ECO:0000256" key="1">
    <source>
        <dbReference type="SAM" id="MobiDB-lite"/>
    </source>
</evidence>
<evidence type="ECO:0000313" key="3">
    <source>
        <dbReference type="Proteomes" id="UP001501352"/>
    </source>
</evidence>
<feature type="compositionally biased region" description="Polar residues" evidence="1">
    <location>
        <begin position="1"/>
        <end position="16"/>
    </location>
</feature>
<accession>A0ABN2FK55</accession>
<dbReference type="Gene3D" id="3.30.160.170">
    <property type="entry name" value="FlaG-like"/>
    <property type="match status" value="1"/>
</dbReference>
<comment type="caution">
    <text evidence="2">The sequence shown here is derived from an EMBL/GenBank/DDBJ whole genome shotgun (WGS) entry which is preliminary data.</text>
</comment>
<evidence type="ECO:0000313" key="2">
    <source>
        <dbReference type="EMBL" id="GAA0630494.1"/>
    </source>
</evidence>
<proteinExistence type="predicted"/>
<dbReference type="EMBL" id="BAAAGA010000010">
    <property type="protein sequence ID" value="GAA0630494.1"/>
    <property type="molecule type" value="Genomic_DNA"/>
</dbReference>
<evidence type="ECO:0008006" key="4">
    <source>
        <dbReference type="Google" id="ProtNLM"/>
    </source>
</evidence>
<dbReference type="SUPFAM" id="SSF160214">
    <property type="entry name" value="FlaG-like"/>
    <property type="match status" value="1"/>
</dbReference>
<feature type="region of interest" description="Disordered" evidence="1">
    <location>
        <begin position="1"/>
        <end position="33"/>
    </location>
</feature>
<sequence length="95" mass="10176">MQNHAAITPVNASPVQPVTGAASTGGFRDSRAQKDADAAARYRLVIEEGPSAGSFIYKTMDRVTGEVVRQLPREQVVDLMRDNAYHSGSVIDTSA</sequence>
<reference evidence="2 3" key="1">
    <citation type="journal article" date="2019" name="Int. J. Syst. Evol. Microbiol.">
        <title>The Global Catalogue of Microorganisms (GCM) 10K type strain sequencing project: providing services to taxonomists for standard genome sequencing and annotation.</title>
        <authorList>
            <consortium name="The Broad Institute Genomics Platform"/>
            <consortium name="The Broad Institute Genome Sequencing Center for Infectious Disease"/>
            <person name="Wu L."/>
            <person name="Ma J."/>
        </authorList>
    </citation>
    <scope>NUCLEOTIDE SEQUENCE [LARGE SCALE GENOMIC DNA]</scope>
    <source>
        <strain evidence="2 3">JCM 12928</strain>
    </source>
</reference>
<name>A0ABN2FK55_9CAUL</name>